<comment type="similarity">
    <text evidence="1">Belongs to the sirtuin family. Class I subfamily.</text>
</comment>
<evidence type="ECO:0000256" key="1">
    <source>
        <dbReference type="ARBA" id="ARBA00006924"/>
    </source>
</evidence>
<dbReference type="InterPro" id="IPR029035">
    <property type="entry name" value="DHS-like_NAD/FAD-binding_dom"/>
</dbReference>
<evidence type="ECO:0000256" key="3">
    <source>
        <dbReference type="ARBA" id="ARBA00023027"/>
    </source>
</evidence>
<protein>
    <submittedName>
        <fullName evidence="6">NAD-dependent histone deacetylase HST3</fullName>
    </submittedName>
</protein>
<name>A0ABR0SIQ2_9HYPO</name>
<feature type="active site" description="Proton acceptor" evidence="4">
    <location>
        <position position="137"/>
    </location>
</feature>
<dbReference type="Pfam" id="PF02146">
    <property type="entry name" value="SIR2"/>
    <property type="match status" value="1"/>
</dbReference>
<keyword evidence="7" id="KW-1185">Reference proteome</keyword>
<proteinExistence type="inferred from homology"/>
<gene>
    <name evidence="6" type="ORF">PT974_09920</name>
</gene>
<sequence>MAKIRVHVLPHSHGHLDHVATTISNAKRIVVVMGAGVSTSAGIPDFRSDEGLYKNGNIFSANILRRPGGPEMLAKKASELYEKAIAAEPTITHYLIRTLRDQRQLRRCYTQNIDMLESKIGLSVDMNDPETDCIPLHGSLRHYRCTVCQVSVERKSGTYPNVTPDCASCASSLQARLSQGKRRTAVGTLMPDIELLGVSHRDGETIARFIHEDEISLPDAMQKHGEGGSQSRGKVIWVNLEEPPTSILSGLVDYLVQWDCDSWVQDLQMRKPPFRDVAAMSCPTIKLTRFVGRVSYELGVYWFPTCMSVFIEYIPAMLLKHAKELIIEGYGAQAWARVALDAGSLVKESHSVCVERLKDVRLAATRGVALFRVNACVTAEYAKKTHFCHWAKKIMSRKFPPEVVKDTLDR</sequence>
<dbReference type="InterPro" id="IPR026590">
    <property type="entry name" value="Ssirtuin_cat_dom"/>
</dbReference>
<reference evidence="6 7" key="1">
    <citation type="submission" date="2024-01" db="EMBL/GenBank/DDBJ databases">
        <title>Complete genome of Cladobotryum mycophilum ATHUM6906.</title>
        <authorList>
            <person name="Christinaki A.C."/>
            <person name="Myridakis A.I."/>
            <person name="Kouvelis V.N."/>
        </authorList>
    </citation>
    <scope>NUCLEOTIDE SEQUENCE [LARGE SCALE GENOMIC DNA]</scope>
    <source>
        <strain evidence="6 7">ATHUM6906</strain>
    </source>
</reference>
<evidence type="ECO:0000313" key="7">
    <source>
        <dbReference type="Proteomes" id="UP001338125"/>
    </source>
</evidence>
<accession>A0ABR0SIQ2</accession>
<evidence type="ECO:0000313" key="6">
    <source>
        <dbReference type="EMBL" id="KAK5991635.1"/>
    </source>
</evidence>
<dbReference type="Proteomes" id="UP001338125">
    <property type="component" value="Unassembled WGS sequence"/>
</dbReference>
<feature type="binding site" evidence="4">
    <location>
        <position position="148"/>
    </location>
    <ligand>
        <name>Zn(2+)</name>
        <dbReference type="ChEBI" id="CHEBI:29105"/>
    </ligand>
</feature>
<evidence type="ECO:0000259" key="5">
    <source>
        <dbReference type="PROSITE" id="PS50305"/>
    </source>
</evidence>
<keyword evidence="2" id="KW-0808">Transferase</keyword>
<feature type="binding site" evidence="4">
    <location>
        <position position="166"/>
    </location>
    <ligand>
        <name>Zn(2+)</name>
        <dbReference type="ChEBI" id="CHEBI:29105"/>
    </ligand>
</feature>
<keyword evidence="3" id="KW-0520">NAD</keyword>
<dbReference type="Gene3D" id="3.40.50.1220">
    <property type="entry name" value="TPP-binding domain"/>
    <property type="match status" value="1"/>
</dbReference>
<feature type="binding site" evidence="4">
    <location>
        <position position="145"/>
    </location>
    <ligand>
        <name>Zn(2+)</name>
        <dbReference type="ChEBI" id="CHEBI:29105"/>
    </ligand>
</feature>
<dbReference type="InterPro" id="IPR003000">
    <property type="entry name" value="Sirtuin"/>
</dbReference>
<keyword evidence="4" id="KW-0862">Zinc</keyword>
<organism evidence="6 7">
    <name type="scientific">Cladobotryum mycophilum</name>
    <dbReference type="NCBI Taxonomy" id="491253"/>
    <lineage>
        <taxon>Eukaryota</taxon>
        <taxon>Fungi</taxon>
        <taxon>Dikarya</taxon>
        <taxon>Ascomycota</taxon>
        <taxon>Pezizomycotina</taxon>
        <taxon>Sordariomycetes</taxon>
        <taxon>Hypocreomycetidae</taxon>
        <taxon>Hypocreales</taxon>
        <taxon>Hypocreaceae</taxon>
        <taxon>Cladobotryum</taxon>
    </lineage>
</organism>
<dbReference type="PANTHER" id="PTHR11085:SF8">
    <property type="entry name" value="NAD-DEPENDENT HISTONE DEACETYLASE HST3"/>
    <property type="match status" value="1"/>
</dbReference>
<dbReference type="PROSITE" id="PS50305">
    <property type="entry name" value="SIRTUIN"/>
    <property type="match status" value="1"/>
</dbReference>
<evidence type="ECO:0000256" key="4">
    <source>
        <dbReference type="PROSITE-ProRule" id="PRU00236"/>
    </source>
</evidence>
<dbReference type="InterPro" id="IPR050134">
    <property type="entry name" value="NAD-dep_sirtuin_deacylases"/>
</dbReference>
<comment type="caution">
    <text evidence="6">The sequence shown here is derived from an EMBL/GenBank/DDBJ whole genome shotgun (WGS) entry which is preliminary data.</text>
</comment>
<keyword evidence="4" id="KW-0479">Metal-binding</keyword>
<dbReference type="EMBL" id="JAVFKD010000014">
    <property type="protein sequence ID" value="KAK5991635.1"/>
    <property type="molecule type" value="Genomic_DNA"/>
</dbReference>
<dbReference type="SUPFAM" id="SSF52467">
    <property type="entry name" value="DHS-like NAD/FAD-binding domain"/>
    <property type="match status" value="1"/>
</dbReference>
<feature type="domain" description="Deacetylase sirtuin-type" evidence="5">
    <location>
        <begin position="9"/>
        <end position="288"/>
    </location>
</feature>
<feature type="binding site" evidence="4">
    <location>
        <position position="169"/>
    </location>
    <ligand>
        <name>Zn(2+)</name>
        <dbReference type="ChEBI" id="CHEBI:29105"/>
    </ligand>
</feature>
<evidence type="ECO:0000256" key="2">
    <source>
        <dbReference type="ARBA" id="ARBA00022679"/>
    </source>
</evidence>
<dbReference type="PANTHER" id="PTHR11085">
    <property type="entry name" value="NAD-DEPENDENT PROTEIN DEACYLASE SIRTUIN-5, MITOCHONDRIAL-RELATED"/>
    <property type="match status" value="1"/>
</dbReference>